<keyword evidence="1" id="KW-0472">Membrane</keyword>
<comment type="caution">
    <text evidence="2">The sequence shown here is derived from an EMBL/GenBank/DDBJ whole genome shotgun (WGS) entry which is preliminary data.</text>
</comment>
<dbReference type="AlphaFoldDB" id="A0A840YVW7"/>
<proteinExistence type="predicted"/>
<protein>
    <submittedName>
        <fullName evidence="2">Uncharacterized protein</fullName>
    </submittedName>
</protein>
<dbReference type="EMBL" id="JACIJI010000001">
    <property type="protein sequence ID" value="MBB5717783.1"/>
    <property type="molecule type" value="Genomic_DNA"/>
</dbReference>
<name>A0A840YVW7_9SPHN</name>
<organism evidence="2 3">
    <name type="scientific">Stakelama sediminis</name>
    <dbReference type="NCBI Taxonomy" id="463200"/>
    <lineage>
        <taxon>Bacteria</taxon>
        <taxon>Pseudomonadati</taxon>
        <taxon>Pseudomonadota</taxon>
        <taxon>Alphaproteobacteria</taxon>
        <taxon>Sphingomonadales</taxon>
        <taxon>Sphingomonadaceae</taxon>
        <taxon>Stakelama</taxon>
    </lineage>
</organism>
<gene>
    <name evidence="2" type="ORF">FHR23_000690</name>
</gene>
<reference evidence="2 3" key="1">
    <citation type="submission" date="2020-08" db="EMBL/GenBank/DDBJ databases">
        <title>Genomic Encyclopedia of Type Strains, Phase IV (KMG-IV): sequencing the most valuable type-strain genomes for metagenomic binning, comparative biology and taxonomic classification.</title>
        <authorList>
            <person name="Goeker M."/>
        </authorList>
    </citation>
    <scope>NUCLEOTIDE SEQUENCE [LARGE SCALE GENOMIC DNA]</scope>
    <source>
        <strain evidence="2 3">DSM 27203</strain>
    </source>
</reference>
<evidence type="ECO:0000313" key="2">
    <source>
        <dbReference type="EMBL" id="MBB5717783.1"/>
    </source>
</evidence>
<keyword evidence="1" id="KW-1133">Transmembrane helix</keyword>
<dbReference type="RefSeq" id="WP_184001502.1">
    <property type="nucleotide sequence ID" value="NZ_BAABIF010000004.1"/>
</dbReference>
<keyword evidence="1" id="KW-0812">Transmembrane</keyword>
<dbReference type="Proteomes" id="UP000554342">
    <property type="component" value="Unassembled WGS sequence"/>
</dbReference>
<accession>A0A840YVW7</accession>
<keyword evidence="3" id="KW-1185">Reference proteome</keyword>
<evidence type="ECO:0000256" key="1">
    <source>
        <dbReference type="SAM" id="Phobius"/>
    </source>
</evidence>
<feature type="transmembrane region" description="Helical" evidence="1">
    <location>
        <begin position="197"/>
        <end position="215"/>
    </location>
</feature>
<sequence>MDIRFRTRTLTPEQRAALVKAGARDSVARALEPGRSNPPVAKEGSSLTQALRAGQADAATTEALQRVLTGLVQTKVASSRTDSKTPSKSQAMVDAALTGQFAKTPKSTLATAGRTSLASAAPPQNQSGAANAQQLPYLSLAMPQSAIQGDPEGNLLSGITGGLPGQGRYSGPDLIRQRADIPVPLPRPEGWNRRWQAVAFLGGLAVVALFLLWILH</sequence>
<evidence type="ECO:0000313" key="3">
    <source>
        <dbReference type="Proteomes" id="UP000554342"/>
    </source>
</evidence>